<accession>A0A1I2HU40</accession>
<gene>
    <name evidence="1" type="ORF">SAMN04488541_102651</name>
</gene>
<keyword evidence="2" id="KW-1185">Reference proteome</keyword>
<dbReference type="AlphaFoldDB" id="A0A1I2HU40"/>
<sequence length="92" mass="11740">MQKTVSDYFKPYFWDYTMNDESKFRVQRILEYAWFPDILRYPYEEFKENIKYIDFKKLRTSEKRILLFQALLPYFEKCNSWDELFERFIEEQ</sequence>
<protein>
    <submittedName>
        <fullName evidence="1">Uncharacterized protein</fullName>
    </submittedName>
</protein>
<dbReference type="Proteomes" id="UP000199513">
    <property type="component" value="Unassembled WGS sequence"/>
</dbReference>
<proteinExistence type="predicted"/>
<dbReference type="EMBL" id="FONY01000026">
    <property type="protein sequence ID" value="SFF33272.1"/>
    <property type="molecule type" value="Genomic_DNA"/>
</dbReference>
<evidence type="ECO:0000313" key="1">
    <source>
        <dbReference type="EMBL" id="SFF33272.1"/>
    </source>
</evidence>
<reference evidence="1 2" key="1">
    <citation type="submission" date="2016-10" db="EMBL/GenBank/DDBJ databases">
        <authorList>
            <person name="de Groot N.N."/>
        </authorList>
    </citation>
    <scope>NUCLEOTIDE SEQUENCE [LARGE SCALE GENOMIC DNA]</scope>
    <source>
        <strain>GEY</strain>
        <strain evidence="2">DSM 9560</strain>
    </source>
</reference>
<name>A0A1I2HU40_9BACT</name>
<dbReference type="RefSeq" id="WP_091547091.1">
    <property type="nucleotide sequence ID" value="NZ_FONY01000026.1"/>
</dbReference>
<dbReference type="STRING" id="1003.SAMN04488541_102651"/>
<evidence type="ECO:0000313" key="2">
    <source>
        <dbReference type="Proteomes" id="UP000199513"/>
    </source>
</evidence>
<organism evidence="1 2">
    <name type="scientific">Thermoflexibacter ruber</name>
    <dbReference type="NCBI Taxonomy" id="1003"/>
    <lineage>
        <taxon>Bacteria</taxon>
        <taxon>Pseudomonadati</taxon>
        <taxon>Bacteroidota</taxon>
        <taxon>Cytophagia</taxon>
        <taxon>Cytophagales</taxon>
        <taxon>Thermoflexibacteraceae</taxon>
        <taxon>Thermoflexibacter</taxon>
    </lineage>
</organism>